<dbReference type="PROSITE" id="PS51720">
    <property type="entry name" value="G_AIG1"/>
    <property type="match status" value="1"/>
</dbReference>
<evidence type="ECO:0000256" key="3">
    <source>
        <dbReference type="ARBA" id="ARBA00023134"/>
    </source>
</evidence>
<sequence length="427" mass="47879">MRSDISVVLLGKTGVGKSASGNTILGREVFQANPNASSVTVKCQKATAEVNGTHVAVVDTPGLFDTELSEEFVKKEIIRCVSLSAPGPHVFVLVLQVGRYTIHEKKTVQKILKLFKGSAATHTIVLFTRADDLKDGMTIKEYVDKNKDLKQLVGLCGGRCHAFNNKDNNNLTQVTSLIKKIEEIKEKNGRYSNYLYQWADAEIERRKQKKMDKRERAIQKREVELQKREVELQCLERCICDLEERLQEKVKITMKEENLKMHEEKRKLEKERGQLEEEKKEEEEGRRKLEEEQRKLEEERKQLEEEKRKLEEERNELEKTRQDCNKKAREEAENSNGFIKKCGMTTIGATVGSLLVALLVNLVAPGASTAVAVGCSLGGAILGGYGAVGAKNPLEAVKSSSSTVITIAKEIQRGKQELANTGKPAQI</sequence>
<evidence type="ECO:0000313" key="8">
    <source>
        <dbReference type="Proteomes" id="UP000289886"/>
    </source>
</evidence>
<dbReference type="InterPro" id="IPR045058">
    <property type="entry name" value="GIMA/IAN/Toc"/>
</dbReference>
<dbReference type="GO" id="GO:0005525">
    <property type="term" value="F:GTP binding"/>
    <property type="evidence" value="ECO:0007669"/>
    <property type="project" value="UniProtKB-KW"/>
</dbReference>
<evidence type="ECO:0000256" key="2">
    <source>
        <dbReference type="ARBA" id="ARBA00022741"/>
    </source>
</evidence>
<dbReference type="EMBL" id="SCEB01001723">
    <property type="protein sequence ID" value="RXM96287.1"/>
    <property type="molecule type" value="Genomic_DNA"/>
</dbReference>
<protein>
    <submittedName>
        <fullName evidence="6">GTPase IMAP family member 4</fullName>
    </submittedName>
</protein>
<keyword evidence="8" id="KW-1185">Reference proteome</keyword>
<keyword evidence="2" id="KW-0547">Nucleotide-binding</keyword>
<dbReference type="PANTHER" id="PTHR10903:SF186">
    <property type="entry name" value="GTPASE IMAP FAMILY MEMBER 4-LIKE-RELATED"/>
    <property type="match status" value="1"/>
</dbReference>
<feature type="region of interest" description="Disordered" evidence="4">
    <location>
        <begin position="309"/>
        <end position="330"/>
    </location>
</feature>
<gene>
    <name evidence="6" type="ORF">EOD39_15872</name>
    <name evidence="7" type="ORF">EOD39_15873</name>
</gene>
<evidence type="ECO:0000313" key="6">
    <source>
        <dbReference type="EMBL" id="RXM96286.1"/>
    </source>
</evidence>
<keyword evidence="3" id="KW-0342">GTP-binding</keyword>
<feature type="domain" description="AIG1-type G" evidence="5">
    <location>
        <begin position="2"/>
        <end position="200"/>
    </location>
</feature>
<proteinExistence type="inferred from homology"/>
<reference evidence="6 8" key="1">
    <citation type="submission" date="2019-01" db="EMBL/GenBank/DDBJ databases">
        <title>Draft Genome and Complete Hox-Cluster Characterization of the Sterlet Sturgeon (Acipenser ruthenus).</title>
        <authorList>
            <person name="Wei Q."/>
        </authorList>
    </citation>
    <scope>NUCLEOTIDE SEQUENCE [LARGE SCALE GENOMIC DNA]</scope>
    <source>
        <strain evidence="6">WHYD16114868_AA</strain>
        <tissue evidence="6">Blood</tissue>
    </source>
</reference>
<dbReference type="EMBL" id="SCEB01001723">
    <property type="protein sequence ID" value="RXM96286.1"/>
    <property type="molecule type" value="Genomic_DNA"/>
</dbReference>
<dbReference type="Proteomes" id="UP000289886">
    <property type="component" value="Unassembled WGS sequence"/>
</dbReference>
<evidence type="ECO:0000259" key="5">
    <source>
        <dbReference type="PROSITE" id="PS51720"/>
    </source>
</evidence>
<dbReference type="PANTHER" id="PTHR10903">
    <property type="entry name" value="GTPASE, IMAP FAMILY MEMBER-RELATED"/>
    <property type="match status" value="1"/>
</dbReference>
<evidence type="ECO:0000256" key="4">
    <source>
        <dbReference type="SAM" id="MobiDB-lite"/>
    </source>
</evidence>
<comment type="similarity">
    <text evidence="1">Belongs to the TRAFAC class TrmE-Era-EngA-EngB-Septin-like GTPase superfamily. AIG1/Toc34/Toc159-like paraseptin GTPase family. IAN subfamily.</text>
</comment>
<dbReference type="Pfam" id="PF04548">
    <property type="entry name" value="AIG1"/>
    <property type="match status" value="1"/>
</dbReference>
<evidence type="ECO:0000313" key="7">
    <source>
        <dbReference type="EMBL" id="RXM96287.1"/>
    </source>
</evidence>
<dbReference type="SUPFAM" id="SSF52540">
    <property type="entry name" value="P-loop containing nucleoside triphosphate hydrolases"/>
    <property type="match status" value="1"/>
</dbReference>
<dbReference type="CDD" id="cd01852">
    <property type="entry name" value="AIG1"/>
    <property type="match status" value="1"/>
</dbReference>
<evidence type="ECO:0000256" key="1">
    <source>
        <dbReference type="ARBA" id="ARBA00008535"/>
    </source>
</evidence>
<dbReference type="Gene3D" id="3.40.50.300">
    <property type="entry name" value="P-loop containing nucleotide triphosphate hydrolases"/>
    <property type="match status" value="1"/>
</dbReference>
<name>A0A444V776_ACIRT</name>
<dbReference type="AlphaFoldDB" id="A0A444V776"/>
<organism evidence="6 8">
    <name type="scientific">Acipenser ruthenus</name>
    <name type="common">Sterlet sturgeon</name>
    <dbReference type="NCBI Taxonomy" id="7906"/>
    <lineage>
        <taxon>Eukaryota</taxon>
        <taxon>Metazoa</taxon>
        <taxon>Chordata</taxon>
        <taxon>Craniata</taxon>
        <taxon>Vertebrata</taxon>
        <taxon>Euteleostomi</taxon>
        <taxon>Actinopterygii</taxon>
        <taxon>Chondrostei</taxon>
        <taxon>Acipenseriformes</taxon>
        <taxon>Acipenseridae</taxon>
        <taxon>Acipenser</taxon>
    </lineage>
</organism>
<feature type="region of interest" description="Disordered" evidence="4">
    <location>
        <begin position="269"/>
        <end position="294"/>
    </location>
</feature>
<dbReference type="FunFam" id="3.40.50.300:FF:000366">
    <property type="entry name" value="GTPase, IMAP family member 2"/>
    <property type="match status" value="1"/>
</dbReference>
<dbReference type="InterPro" id="IPR027417">
    <property type="entry name" value="P-loop_NTPase"/>
</dbReference>
<dbReference type="InterPro" id="IPR006703">
    <property type="entry name" value="G_AIG1"/>
</dbReference>
<comment type="caution">
    <text evidence="6">The sequence shown here is derived from an EMBL/GenBank/DDBJ whole genome shotgun (WGS) entry which is preliminary data.</text>
</comment>
<accession>A0A444V776</accession>